<feature type="region of interest" description="Disordered" evidence="2">
    <location>
        <begin position="563"/>
        <end position="682"/>
    </location>
</feature>
<feature type="coiled-coil region" evidence="1">
    <location>
        <begin position="84"/>
        <end position="139"/>
    </location>
</feature>
<evidence type="ECO:0000313" key="4">
    <source>
        <dbReference type="Proteomes" id="UP000053342"/>
    </source>
</evidence>
<dbReference type="EMBL" id="KN847332">
    <property type="protein sequence ID" value="KIW48430.1"/>
    <property type="molecule type" value="Genomic_DNA"/>
</dbReference>
<accession>A0A0D2E0X1</accession>
<dbReference type="OrthoDB" id="4121314at2759"/>
<feature type="compositionally biased region" description="Basic and acidic residues" evidence="2">
    <location>
        <begin position="491"/>
        <end position="502"/>
    </location>
</feature>
<feature type="compositionally biased region" description="Polar residues" evidence="2">
    <location>
        <begin position="636"/>
        <end position="663"/>
    </location>
</feature>
<dbReference type="GeneID" id="27353087"/>
<evidence type="ECO:0000313" key="3">
    <source>
        <dbReference type="EMBL" id="KIW48430.1"/>
    </source>
</evidence>
<organism evidence="3 4">
    <name type="scientific">Exophiala oligosperma</name>
    <dbReference type="NCBI Taxonomy" id="215243"/>
    <lineage>
        <taxon>Eukaryota</taxon>
        <taxon>Fungi</taxon>
        <taxon>Dikarya</taxon>
        <taxon>Ascomycota</taxon>
        <taxon>Pezizomycotina</taxon>
        <taxon>Eurotiomycetes</taxon>
        <taxon>Chaetothyriomycetidae</taxon>
        <taxon>Chaetothyriales</taxon>
        <taxon>Herpotrichiellaceae</taxon>
        <taxon>Exophiala</taxon>
    </lineage>
</organism>
<dbReference type="AlphaFoldDB" id="A0A0D2E0X1"/>
<reference evidence="3 4" key="1">
    <citation type="submission" date="2015-01" db="EMBL/GenBank/DDBJ databases">
        <title>The Genome Sequence of Exophiala oligosperma CBS72588.</title>
        <authorList>
            <consortium name="The Broad Institute Genomics Platform"/>
            <person name="Cuomo C."/>
            <person name="de Hoog S."/>
            <person name="Gorbushina A."/>
            <person name="Stielow B."/>
            <person name="Teixiera M."/>
            <person name="Abouelleil A."/>
            <person name="Chapman S.B."/>
            <person name="Priest M."/>
            <person name="Young S.K."/>
            <person name="Wortman J."/>
            <person name="Nusbaum C."/>
            <person name="Birren B."/>
        </authorList>
    </citation>
    <scope>NUCLEOTIDE SEQUENCE [LARGE SCALE GENOMIC DNA]</scope>
    <source>
        <strain evidence="3 4">CBS 72588</strain>
    </source>
</reference>
<feature type="region of interest" description="Disordered" evidence="2">
    <location>
        <begin position="1"/>
        <end position="70"/>
    </location>
</feature>
<feature type="compositionally biased region" description="Polar residues" evidence="2">
    <location>
        <begin position="459"/>
        <end position="473"/>
    </location>
</feature>
<feature type="compositionally biased region" description="Low complexity" evidence="2">
    <location>
        <begin position="571"/>
        <end position="585"/>
    </location>
</feature>
<sequence>MPPETSPDANKSVHDRSSSQANRVSAVEVHNSPHPGTTKTRGKAKQTPARQLAQDAESSQLKKTKLPATLPDCHDKILTQTNQLVSKDEEIKKLKEAKKRLQASKSELSNKLKSKKQKLQELENKLQKLQDERLENAVSHELPPIPDEEVNKRLGKIFLDTKGLSNRWVIGTWRQIDEKSHSEMMVKLETMSPQPLWSRRMNHAIKEKKIAPKIIVNTIINASLCNETFFRPFAYLRKPDSKLANGVIEDSLKWLIETATADSHAWNQIVQAKILRAIDMPFAVEHWQSNGTRCSPAVMRLRNEHIRLTCFTIIRRCRPFLKKLEHEAELKRTNELEGIVRECQAMSSALTVQFSCIKIFFWSELDDQYFATGHRDHEPHRGMKLKDGDDDEEGRDPKECGIEGSLIDMVVEPLVLRLGDTSGVNQDILQNIRKAVVWVLAPDNGDGTAKVSGRKRRPYTNQDVDEASTQRPLQSEKETLHAAQTRNSKRNQKEFLDGREPVPTRGTKAEYQSIEPSMMLRASNGKSSSQTPLQQNDTVTVQPQHDDDLPAIKTEEMHDDVISVSSEDENGGSSSESSRRTGNGRVHQETARDSQQKHGRSQPRVEKRPASPAAAEGEHFTDDVRVMEPVAKRTRNGLQQYSNTAEPSTQALSRCESMSTTNGPAKKQKPTCSPRIKLRTLR</sequence>
<feature type="region of interest" description="Disordered" evidence="2">
    <location>
        <begin position="376"/>
        <end position="399"/>
    </location>
</feature>
<feature type="compositionally biased region" description="Basic and acidic residues" evidence="2">
    <location>
        <begin position="616"/>
        <end position="626"/>
    </location>
</feature>
<feature type="compositionally biased region" description="Basic and acidic residues" evidence="2">
    <location>
        <begin position="376"/>
        <end position="387"/>
    </location>
</feature>
<feature type="compositionally biased region" description="Polar residues" evidence="2">
    <location>
        <begin position="524"/>
        <end position="543"/>
    </location>
</feature>
<name>A0A0D2E0X1_9EURO</name>
<proteinExistence type="predicted"/>
<keyword evidence="4" id="KW-1185">Reference proteome</keyword>
<feature type="region of interest" description="Disordered" evidence="2">
    <location>
        <begin position="446"/>
        <end position="545"/>
    </location>
</feature>
<evidence type="ECO:0000256" key="1">
    <source>
        <dbReference type="SAM" id="Coils"/>
    </source>
</evidence>
<keyword evidence="1" id="KW-0175">Coiled coil</keyword>
<evidence type="ECO:0000256" key="2">
    <source>
        <dbReference type="SAM" id="MobiDB-lite"/>
    </source>
</evidence>
<dbReference type="HOGENOM" id="CLU_400627_0_0_1"/>
<dbReference type="VEuPathDB" id="FungiDB:PV06_01013"/>
<feature type="compositionally biased region" description="Basic and acidic residues" evidence="2">
    <location>
        <begin position="586"/>
        <end position="596"/>
    </location>
</feature>
<gene>
    <name evidence="3" type="ORF">PV06_01013</name>
</gene>
<protein>
    <submittedName>
        <fullName evidence="3">Uncharacterized protein</fullName>
    </submittedName>
</protein>
<dbReference type="RefSeq" id="XP_016268646.1">
    <property type="nucleotide sequence ID" value="XM_016401593.1"/>
</dbReference>
<dbReference type="Proteomes" id="UP000053342">
    <property type="component" value="Unassembled WGS sequence"/>
</dbReference>